<dbReference type="Pfam" id="PF01648">
    <property type="entry name" value="ACPS"/>
    <property type="match status" value="1"/>
</dbReference>
<dbReference type="InterPro" id="IPR050559">
    <property type="entry name" value="P-Pant_transferase_sf"/>
</dbReference>
<evidence type="ECO:0000313" key="5">
    <source>
        <dbReference type="Proteomes" id="UP000253083"/>
    </source>
</evidence>
<dbReference type="GO" id="GO:0000287">
    <property type="term" value="F:magnesium ion binding"/>
    <property type="evidence" value="ECO:0007669"/>
    <property type="project" value="InterPro"/>
</dbReference>
<dbReference type="Gene3D" id="3.90.470.20">
    <property type="entry name" value="4'-phosphopantetheinyl transferase domain"/>
    <property type="match status" value="2"/>
</dbReference>
<dbReference type="AlphaFoldDB" id="A0A395JJF3"/>
<dbReference type="InterPro" id="IPR037143">
    <property type="entry name" value="4-PPantetheinyl_Trfase_dom_sf"/>
</dbReference>
<comment type="similarity">
    <text evidence="1">Belongs to the P-Pant transferase superfamily. Gsp/Sfp/HetI/AcpT family.</text>
</comment>
<dbReference type="InterPro" id="IPR008278">
    <property type="entry name" value="4-PPantetheinyl_Trfase_dom"/>
</dbReference>
<dbReference type="GO" id="GO:0008897">
    <property type="term" value="F:holo-[acyl-carrier-protein] synthase activity"/>
    <property type="evidence" value="ECO:0007669"/>
    <property type="project" value="InterPro"/>
</dbReference>
<evidence type="ECO:0000256" key="1">
    <source>
        <dbReference type="ARBA" id="ARBA00010990"/>
    </source>
</evidence>
<dbReference type="SUPFAM" id="SSF56214">
    <property type="entry name" value="4'-phosphopantetheinyl transferase"/>
    <property type="match status" value="2"/>
</dbReference>
<dbReference type="Proteomes" id="UP000253083">
    <property type="component" value="Unassembled WGS sequence"/>
</dbReference>
<dbReference type="GO" id="GO:0019878">
    <property type="term" value="P:lysine biosynthetic process via aminoadipic acid"/>
    <property type="evidence" value="ECO:0007669"/>
    <property type="project" value="TreeGrafter"/>
</dbReference>
<dbReference type="InParanoid" id="A0A395JJF3"/>
<dbReference type="PANTHER" id="PTHR12215:SF15">
    <property type="entry name" value="4'-PHOSPHOPANTETHEINYL TRANSFERASE SUPERFAMILY-RELATED"/>
    <property type="match status" value="1"/>
</dbReference>
<gene>
    <name evidence="4" type="ORF">DFR28_105237</name>
</gene>
<keyword evidence="2 4" id="KW-0808">Transferase</keyword>
<dbReference type="GO" id="GO:0005829">
    <property type="term" value="C:cytosol"/>
    <property type="evidence" value="ECO:0007669"/>
    <property type="project" value="TreeGrafter"/>
</dbReference>
<dbReference type="OrthoDB" id="9808281at2"/>
<reference evidence="4 5" key="1">
    <citation type="submission" date="2018-06" db="EMBL/GenBank/DDBJ databases">
        <title>Genomic Encyclopedia of Type Strains, Phase IV (KMG-IV): sequencing the most valuable type-strain genomes for metagenomic binning, comparative biology and taxonomic classification.</title>
        <authorList>
            <person name="Goeker M."/>
        </authorList>
    </citation>
    <scope>NUCLEOTIDE SEQUENCE [LARGE SCALE GENOMIC DNA]</scope>
    <source>
        <strain evidence="4 5">DSM 24032</strain>
    </source>
</reference>
<sequence>MTESIGFTPAWQTASLVSMPTLDLGELHVWWLPLELTEAQQTAAKTLLSDIQRDRYLRRQGADAQHAYLAGRYYLLTLLGAYTGIEAHAVQLSYTRLNKPYLSNRHNDLHFNFTDTRDIKRRHGVFAFSRQHAVGIDIENTNRRNNFQAIAQSRFTAPELEYVNSNGSFCVRRFLAIWTRKEAFGKATGKGINFKMNEQDLCSGDHPELLFFGPDDRAWRQYQLALSDTLIASVVHETHEPLAIKAFNALEM</sequence>
<dbReference type="EMBL" id="QNRT01000005">
    <property type="protein sequence ID" value="RBP48898.1"/>
    <property type="molecule type" value="Genomic_DNA"/>
</dbReference>
<evidence type="ECO:0000256" key="2">
    <source>
        <dbReference type="ARBA" id="ARBA00022679"/>
    </source>
</evidence>
<dbReference type="PANTHER" id="PTHR12215">
    <property type="entry name" value="PHOSPHOPANTETHEINE TRANSFERASE"/>
    <property type="match status" value="1"/>
</dbReference>
<keyword evidence="5" id="KW-1185">Reference proteome</keyword>
<name>A0A395JJF3_9GAMM</name>
<organism evidence="4 5">
    <name type="scientific">Arenicella xantha</name>
    <dbReference type="NCBI Taxonomy" id="644221"/>
    <lineage>
        <taxon>Bacteria</taxon>
        <taxon>Pseudomonadati</taxon>
        <taxon>Pseudomonadota</taxon>
        <taxon>Gammaproteobacteria</taxon>
        <taxon>Arenicellales</taxon>
        <taxon>Arenicellaceae</taxon>
        <taxon>Arenicella</taxon>
    </lineage>
</organism>
<accession>A0A395JJF3</accession>
<proteinExistence type="inferred from homology"/>
<evidence type="ECO:0000259" key="3">
    <source>
        <dbReference type="Pfam" id="PF01648"/>
    </source>
</evidence>
<comment type="caution">
    <text evidence="4">The sequence shown here is derived from an EMBL/GenBank/DDBJ whole genome shotgun (WGS) entry which is preliminary data.</text>
</comment>
<protein>
    <submittedName>
        <fullName evidence="4">4'-phosphopantetheinyl transferase superfamily protein</fullName>
    </submittedName>
</protein>
<dbReference type="RefSeq" id="WP_113955489.1">
    <property type="nucleotide sequence ID" value="NZ_QNRT01000005.1"/>
</dbReference>
<evidence type="ECO:0000313" key="4">
    <source>
        <dbReference type="EMBL" id="RBP48898.1"/>
    </source>
</evidence>
<feature type="domain" description="4'-phosphopantetheinyl transferase" evidence="3">
    <location>
        <begin position="133"/>
        <end position="223"/>
    </location>
</feature>